<dbReference type="PANTHER" id="PTHR24197">
    <property type="entry name" value="ANKYRIN REPEAT DOMAIN-CONTAINING PROTEIN 61"/>
    <property type="match status" value="1"/>
</dbReference>
<dbReference type="InterPro" id="IPR036770">
    <property type="entry name" value="Ankyrin_rpt-contain_sf"/>
</dbReference>
<evidence type="ECO:0000256" key="3">
    <source>
        <dbReference type="ARBA" id="ARBA00037385"/>
    </source>
</evidence>
<dbReference type="Gene3D" id="1.25.40.20">
    <property type="entry name" value="Ankyrin repeat-containing domain"/>
    <property type="match status" value="1"/>
</dbReference>
<keyword evidence="6" id="KW-1185">Reference proteome</keyword>
<comment type="caution">
    <text evidence="5">The sequence shown here is derived from an EMBL/GenBank/DDBJ whole genome shotgun (WGS) entry which is preliminary data.</text>
</comment>
<dbReference type="Proteomes" id="UP000750711">
    <property type="component" value="Unassembled WGS sequence"/>
</dbReference>
<accession>A0A9P8RMJ1</accession>
<name>A0A9P8RMJ1_9PEZI</name>
<reference evidence="5" key="1">
    <citation type="submission" date="2021-03" db="EMBL/GenBank/DDBJ databases">
        <title>Comparative genomics and phylogenomic investigation of the class Geoglossomycetes provide insights into ecological specialization and systematics.</title>
        <authorList>
            <person name="Melie T."/>
            <person name="Pirro S."/>
            <person name="Miller A.N."/>
            <person name="Quandt A."/>
        </authorList>
    </citation>
    <scope>NUCLEOTIDE SEQUENCE</scope>
    <source>
        <strain evidence="5">CAQ_001_2017</strain>
    </source>
</reference>
<evidence type="ECO:0000256" key="4">
    <source>
        <dbReference type="ARBA" id="ARBA00039237"/>
    </source>
</evidence>
<evidence type="ECO:0000313" key="5">
    <source>
        <dbReference type="EMBL" id="KAH0556942.1"/>
    </source>
</evidence>
<dbReference type="PANTHER" id="PTHR24197:SF44">
    <property type="entry name" value="ANKYRIN REPEAT DOMAIN-CONTAINING PROTEIN 54"/>
    <property type="match status" value="1"/>
</dbReference>
<organism evidence="5 6">
    <name type="scientific">Trichoglossum hirsutum</name>
    <dbReference type="NCBI Taxonomy" id="265104"/>
    <lineage>
        <taxon>Eukaryota</taxon>
        <taxon>Fungi</taxon>
        <taxon>Dikarya</taxon>
        <taxon>Ascomycota</taxon>
        <taxon>Pezizomycotina</taxon>
        <taxon>Geoglossomycetes</taxon>
        <taxon>Geoglossales</taxon>
        <taxon>Geoglossaceae</taxon>
        <taxon>Trichoglossum</taxon>
    </lineage>
</organism>
<comment type="function">
    <text evidence="3">Plays an important role in regulating intracellular signaling events associated with erythroid terminal differentiation.</text>
</comment>
<dbReference type="Pfam" id="PF12796">
    <property type="entry name" value="Ank_2"/>
    <property type="match status" value="1"/>
</dbReference>
<keyword evidence="1" id="KW-0677">Repeat</keyword>
<gene>
    <name evidence="5" type="ORF">GP486_005268</name>
</gene>
<proteinExistence type="predicted"/>
<keyword evidence="2" id="KW-0040">ANK repeat</keyword>
<feature type="non-terminal residue" evidence="5">
    <location>
        <position position="1"/>
    </location>
</feature>
<evidence type="ECO:0000256" key="2">
    <source>
        <dbReference type="ARBA" id="ARBA00023043"/>
    </source>
</evidence>
<evidence type="ECO:0000313" key="6">
    <source>
        <dbReference type="Proteomes" id="UP000750711"/>
    </source>
</evidence>
<dbReference type="AlphaFoldDB" id="A0A9P8RMJ1"/>
<sequence length="473" mass="53114">DYMRWELNVYSTLHILRILRDPLPENQQFALQPKPIIPGIDAVAAESGGEVAFGAGGNLRQSIEKTIDERLWDWGKSRLINIQILNSVAFKAITGVSPISPVSFQEYVKAKIPFYSFLPRNEDSVIDYHGFVFKSVGQLDSSTGIEVGIRLNRAGKPVGCASCERNLCDSMQGSMIQQATKTEETSSSLVRDLIVVFSEILQNDFHPKAPPIQNIPDLFEGAINGRDCNARIRFDMAIRHFIKASTKIRVSIVKAVLVIAARTREFYYVERLLHLVPDVDEVDDGKEGFVKSVMDVVRNDQVFTALFRWITAGRRSLENLGISLSRLFETVDSNGAVDLLLAYTTAQNLSLRDCGVSIFASNSNHDKFRKLVEHGCNPNEQNRKGQTLLHLTRDTAAEVEFLLASGVHIDIPDNNGNTSIHLAVQPEDGGSSAPDGPFRDEMKEMLKYKNLEREKYVLDADLYREIYKEHQRQ</sequence>
<evidence type="ECO:0000256" key="1">
    <source>
        <dbReference type="ARBA" id="ARBA00022737"/>
    </source>
</evidence>
<dbReference type="EMBL" id="JAGHQM010000965">
    <property type="protein sequence ID" value="KAH0556942.1"/>
    <property type="molecule type" value="Genomic_DNA"/>
</dbReference>
<dbReference type="SUPFAM" id="SSF48403">
    <property type="entry name" value="Ankyrin repeat"/>
    <property type="match status" value="1"/>
</dbReference>
<dbReference type="InterPro" id="IPR002110">
    <property type="entry name" value="Ankyrin_rpt"/>
</dbReference>
<protein>
    <recommendedName>
        <fullName evidence="4">Ankyrin repeat domain-containing protein 54</fullName>
    </recommendedName>
</protein>